<feature type="domain" description="Methyltransferase type 11" evidence="1">
    <location>
        <begin position="31"/>
        <end position="117"/>
    </location>
</feature>
<evidence type="ECO:0000313" key="2">
    <source>
        <dbReference type="EMBL" id="ADJ29325.1"/>
    </source>
</evidence>
<dbReference type="CDD" id="cd02440">
    <property type="entry name" value="AdoMet_MTases"/>
    <property type="match status" value="1"/>
</dbReference>
<keyword evidence="2" id="KW-0489">Methyltransferase</keyword>
<dbReference type="KEGG" id="nwa:Nwat_2536"/>
<dbReference type="STRING" id="105559.Nwat_2536"/>
<dbReference type="eggNOG" id="COG2226">
    <property type="taxonomic scope" value="Bacteria"/>
</dbReference>
<evidence type="ECO:0000313" key="3">
    <source>
        <dbReference type="Proteomes" id="UP000000393"/>
    </source>
</evidence>
<dbReference type="OrthoDB" id="5292182at2"/>
<dbReference type="GO" id="GO:0032259">
    <property type="term" value="P:methylation"/>
    <property type="evidence" value="ECO:0007669"/>
    <property type="project" value="UniProtKB-KW"/>
</dbReference>
<dbReference type="PANTHER" id="PTHR43591">
    <property type="entry name" value="METHYLTRANSFERASE"/>
    <property type="match status" value="1"/>
</dbReference>
<dbReference type="GO" id="GO:0008757">
    <property type="term" value="F:S-adenosylmethionine-dependent methyltransferase activity"/>
    <property type="evidence" value="ECO:0007669"/>
    <property type="project" value="InterPro"/>
</dbReference>
<dbReference type="HOGENOM" id="CLU_1056751_0_0_6"/>
<keyword evidence="3" id="KW-1185">Reference proteome</keyword>
<gene>
    <name evidence="2" type="ordered locus">Nwat_2536</name>
</gene>
<dbReference type="Gene3D" id="3.40.50.150">
    <property type="entry name" value="Vaccinia Virus protein VP39"/>
    <property type="match status" value="1"/>
</dbReference>
<dbReference type="Pfam" id="PF08241">
    <property type="entry name" value="Methyltransf_11"/>
    <property type="match status" value="1"/>
</dbReference>
<evidence type="ECO:0000259" key="1">
    <source>
        <dbReference type="Pfam" id="PF08241"/>
    </source>
</evidence>
<organism evidence="2 3">
    <name type="scientific">Nitrosococcus watsoni (strain C-113)</name>
    <dbReference type="NCBI Taxonomy" id="105559"/>
    <lineage>
        <taxon>Bacteria</taxon>
        <taxon>Pseudomonadati</taxon>
        <taxon>Pseudomonadota</taxon>
        <taxon>Gammaproteobacteria</taxon>
        <taxon>Chromatiales</taxon>
        <taxon>Chromatiaceae</taxon>
        <taxon>Nitrosococcus</taxon>
    </lineage>
</organism>
<dbReference type="EMBL" id="CP002086">
    <property type="protein sequence ID" value="ADJ29325.1"/>
    <property type="molecule type" value="Genomic_DNA"/>
</dbReference>
<name>D8K9W7_NITWC</name>
<proteinExistence type="predicted"/>
<dbReference type="SUPFAM" id="SSF53335">
    <property type="entry name" value="S-adenosyl-L-methionine-dependent methyltransferases"/>
    <property type="match status" value="1"/>
</dbReference>
<dbReference type="PANTHER" id="PTHR43591:SF24">
    <property type="entry name" value="2-METHOXY-6-POLYPRENYL-1,4-BENZOQUINOL METHYLASE, MITOCHONDRIAL"/>
    <property type="match status" value="1"/>
</dbReference>
<dbReference type="Proteomes" id="UP000000393">
    <property type="component" value="Chromosome"/>
</dbReference>
<dbReference type="InterPro" id="IPR029063">
    <property type="entry name" value="SAM-dependent_MTases_sf"/>
</dbReference>
<sequence>MTAENNCYLASIRTHELKVAMNYLPEGARILEIGAGAGWQAKLLSEHGYHVNAIDVEESRYLSQAVFPVKIYDGYKIPFADNTFDIVFSSNVLEHIPHLDKFQDEIKRVLKSGGSAIHIVPTSTWRFWTFLTHHVYIAKLSFRALKYSVFKFSTMKNSAPLITRRLNLANLIRIILWPHRHGEHGNSLSELYLFSYYGWRRLFKRGGWIIKHTYRTRLFYTGNAIFHCNLSPKIRARLSYALGSSSNIFFLNNDD</sequence>
<reference evidence="2 3" key="1">
    <citation type="submission" date="2010-06" db="EMBL/GenBank/DDBJ databases">
        <title>Complete sequence of chromosome of Nitrosococcus watsoni C-113.</title>
        <authorList>
            <consortium name="US DOE Joint Genome Institute"/>
            <person name="Lucas S."/>
            <person name="Copeland A."/>
            <person name="Lapidus A."/>
            <person name="Cheng J.-F."/>
            <person name="Bruce D."/>
            <person name="Goodwin L."/>
            <person name="Pitluck S."/>
            <person name="Malfatti S.A."/>
            <person name="Chain P.S.G."/>
            <person name="Land M."/>
            <person name="Hauser L."/>
            <person name="Kyrpides N."/>
            <person name="Ivanova N."/>
            <person name="Cambell M.A."/>
            <person name="Heidelberg J.F."/>
            <person name="Klotz M.G."/>
            <person name="Woyke T."/>
        </authorList>
    </citation>
    <scope>NUCLEOTIDE SEQUENCE [LARGE SCALE GENOMIC DNA]</scope>
    <source>
        <strain evidence="2 3">C-113</strain>
    </source>
</reference>
<dbReference type="AlphaFoldDB" id="D8K9W7"/>
<protein>
    <submittedName>
        <fullName evidence="2">Methyltransferase type 11</fullName>
    </submittedName>
</protein>
<accession>D8K9W7</accession>
<keyword evidence="2" id="KW-0808">Transferase</keyword>
<dbReference type="InterPro" id="IPR013216">
    <property type="entry name" value="Methyltransf_11"/>
</dbReference>
<dbReference type="RefSeq" id="WP_013221394.1">
    <property type="nucleotide sequence ID" value="NC_014315.1"/>
</dbReference>